<evidence type="ECO:0000313" key="4">
    <source>
        <dbReference type="EMBL" id="EST10903.1"/>
    </source>
</evidence>
<dbReference type="AlphaFoldDB" id="V6IUR7"/>
<protein>
    <submittedName>
        <fullName evidence="4">Uncharacterized protein</fullName>
    </submittedName>
</protein>
<dbReference type="CDD" id="cd01026">
    <property type="entry name" value="TOPRIM_OLD"/>
    <property type="match status" value="1"/>
</dbReference>
<comment type="caution">
    <text evidence="4">The sequence shown here is derived from an EMBL/GenBank/DDBJ whole genome shotgun (WGS) entry which is preliminary data.</text>
</comment>
<accession>V6IUR7</accession>
<sequence>MYLKRIKINNFRKFGLGNNEVELVDAQSYLKRKEAKDVNIASTTTLIVGKNNVGKTTIIQAMNKLIHGENINSNDFNFFYLKKLFSEYKIDNYKNIPIIEFIVTIGLDKGRDDYVTNIIPFMLLKDIDATEMNIIVRYELTDTELFISAVKKIITKKYNESVKFSRILDVIDDSHYTVNYYDKNMKKVEKFHLKDLIDLAMVKANNVTGDKCLSDAFNKIIQYRYEELFKDEKEALEDKLAKINNSLTKDIERKHTKPINSSLKRVVSGDILHVLLSADLTFQKLIRNMVKYEYIEKGNHIPENQFGLGYTNLMMIIADLIDYMEKYPDSAFNSRINLICIEEPETYMHPQMQELFIKYINDAIATLLSFRNKNINSQLIITTHSSHILNSKVHIGESFNNINYVTAKDNFTKVIPLNDILISPSGTTNDKDFKFIKKHIKFNFSDLFFADAAILVEGISEYNLLPFYLNQDRNLKHKYITILNINGAHGLVYTNLIKALKIPTLIITDLDIKRDDAEKENFKQISSLKGRTTTNQTIKAFNSGMDNIEDLANYLQDENIYVLFQRKTGYYFPTSFEEAFIAKNFDNAILNEVLKRIKPGIYNEILGNSVNYQYNKKYSYKWQSKLSNDKSRFSNEILYEMMTQEDNIPTLPNYIEKGLKFLSLELGSR</sequence>
<organism evidence="4 5">
    <name type="scientific">Sporolactobacillus laevolacticus DSM 442</name>
    <dbReference type="NCBI Taxonomy" id="1395513"/>
    <lineage>
        <taxon>Bacteria</taxon>
        <taxon>Bacillati</taxon>
        <taxon>Bacillota</taxon>
        <taxon>Bacilli</taxon>
        <taxon>Bacillales</taxon>
        <taxon>Sporolactobacillaceae</taxon>
        <taxon>Sporolactobacillus</taxon>
    </lineage>
</organism>
<gene>
    <name evidence="4" type="ORF">P343_15130</name>
</gene>
<keyword evidence="5" id="KW-1185">Reference proteome</keyword>
<dbReference type="PANTHER" id="PTHR43581">
    <property type="entry name" value="ATP/GTP PHOSPHATASE"/>
    <property type="match status" value="1"/>
</dbReference>
<dbReference type="RefSeq" id="WP_023511248.1">
    <property type="nucleotide sequence ID" value="NZ_AWTC01000016.1"/>
</dbReference>
<name>V6IUR7_9BACL</name>
<dbReference type="Gene3D" id="3.40.50.300">
    <property type="entry name" value="P-loop containing nucleotide triphosphate hydrolases"/>
    <property type="match status" value="1"/>
</dbReference>
<evidence type="ECO:0000259" key="2">
    <source>
        <dbReference type="Pfam" id="PF13175"/>
    </source>
</evidence>
<dbReference type="PANTHER" id="PTHR43581:SF4">
    <property type="entry name" value="ATP_GTP PHOSPHATASE"/>
    <property type="match status" value="1"/>
</dbReference>
<dbReference type="InterPro" id="IPR027417">
    <property type="entry name" value="P-loop_NTPase"/>
</dbReference>
<feature type="coiled-coil region" evidence="1">
    <location>
        <begin position="226"/>
        <end position="253"/>
    </location>
</feature>
<evidence type="ECO:0000313" key="5">
    <source>
        <dbReference type="Proteomes" id="UP000018296"/>
    </source>
</evidence>
<dbReference type="Proteomes" id="UP000018296">
    <property type="component" value="Unassembled WGS sequence"/>
</dbReference>
<keyword evidence="1" id="KW-0175">Coiled coil</keyword>
<dbReference type="OrthoDB" id="308933at2"/>
<proteinExistence type="predicted"/>
<feature type="domain" description="Endonuclease GajA/Old nuclease/RecF-like AAA" evidence="2">
    <location>
        <begin position="1"/>
        <end position="388"/>
    </location>
</feature>
<dbReference type="InterPro" id="IPR034139">
    <property type="entry name" value="TOPRIM_OLD"/>
</dbReference>
<dbReference type="EMBL" id="AWTC01000016">
    <property type="protein sequence ID" value="EST10903.1"/>
    <property type="molecule type" value="Genomic_DNA"/>
</dbReference>
<dbReference type="STRING" id="1395513.P343_15130"/>
<dbReference type="eggNOG" id="COG3593">
    <property type="taxonomic scope" value="Bacteria"/>
</dbReference>
<dbReference type="InterPro" id="IPR041685">
    <property type="entry name" value="AAA_GajA/Old/RecF-like"/>
</dbReference>
<dbReference type="Pfam" id="PF13175">
    <property type="entry name" value="AAA_15"/>
    <property type="match status" value="1"/>
</dbReference>
<feature type="domain" description="OLD protein-like TOPRIM" evidence="3">
    <location>
        <begin position="448"/>
        <end position="511"/>
    </location>
</feature>
<dbReference type="Pfam" id="PF20469">
    <property type="entry name" value="OLD-like_TOPRIM"/>
    <property type="match status" value="1"/>
</dbReference>
<dbReference type="SUPFAM" id="SSF52540">
    <property type="entry name" value="P-loop containing nucleoside triphosphate hydrolases"/>
    <property type="match status" value="1"/>
</dbReference>
<reference evidence="4 5" key="1">
    <citation type="journal article" date="2013" name="Genome Announc.">
        <title>Genome Sequence of Sporolactobacillus laevolacticus DSM442, an Efficient Polymer-Grade D-Lactate Producer from Agricultural Waste Cottonseed as a Nitrogen Source.</title>
        <authorList>
            <person name="Wang H."/>
            <person name="Wang L."/>
            <person name="Ju J."/>
            <person name="Yu B."/>
            <person name="Ma Y."/>
        </authorList>
    </citation>
    <scope>NUCLEOTIDE SEQUENCE [LARGE SCALE GENOMIC DNA]</scope>
    <source>
        <strain evidence="4 5">DSM 442</strain>
    </source>
</reference>
<evidence type="ECO:0000259" key="3">
    <source>
        <dbReference type="Pfam" id="PF20469"/>
    </source>
</evidence>
<dbReference type="PATRIC" id="fig|1395513.3.peg.3075"/>
<dbReference type="InterPro" id="IPR051396">
    <property type="entry name" value="Bact_Antivir_Def_Nuclease"/>
</dbReference>
<evidence type="ECO:0000256" key="1">
    <source>
        <dbReference type="SAM" id="Coils"/>
    </source>
</evidence>